<comment type="caution">
    <text evidence="1">The sequence shown here is derived from an EMBL/GenBank/DDBJ whole genome shotgun (WGS) entry which is preliminary data.</text>
</comment>
<dbReference type="EMBL" id="SMGD01000011">
    <property type="protein sequence ID" value="TCK58560.1"/>
    <property type="molecule type" value="Genomic_DNA"/>
</dbReference>
<name>A0A4R1K3T0_9GAMM</name>
<organism evidence="1 2">
    <name type="scientific">Celerinatantimonas diazotrophica</name>
    <dbReference type="NCBI Taxonomy" id="412034"/>
    <lineage>
        <taxon>Bacteria</taxon>
        <taxon>Pseudomonadati</taxon>
        <taxon>Pseudomonadota</taxon>
        <taxon>Gammaproteobacteria</taxon>
        <taxon>Celerinatantimonadaceae</taxon>
        <taxon>Celerinatantimonas</taxon>
    </lineage>
</organism>
<reference evidence="1 2" key="1">
    <citation type="submission" date="2019-03" db="EMBL/GenBank/DDBJ databases">
        <title>Genomic Encyclopedia of Type Strains, Phase IV (KMG-IV): sequencing the most valuable type-strain genomes for metagenomic binning, comparative biology and taxonomic classification.</title>
        <authorList>
            <person name="Goeker M."/>
        </authorList>
    </citation>
    <scope>NUCLEOTIDE SEQUENCE [LARGE SCALE GENOMIC DNA]</scope>
    <source>
        <strain evidence="1 2">DSM 18577</strain>
    </source>
</reference>
<gene>
    <name evidence="1" type="ORF">EV690_0689</name>
</gene>
<dbReference type="Proteomes" id="UP000295565">
    <property type="component" value="Unassembled WGS sequence"/>
</dbReference>
<dbReference type="AlphaFoldDB" id="A0A4R1K3T0"/>
<proteinExistence type="predicted"/>
<sequence>MQMFRQTVIQVSLRTLDLGLFNASCAVRCIKTQCFKHEQ</sequence>
<evidence type="ECO:0000313" key="2">
    <source>
        <dbReference type="Proteomes" id="UP000295565"/>
    </source>
</evidence>
<protein>
    <submittedName>
        <fullName evidence="1">Uncharacterized protein</fullName>
    </submittedName>
</protein>
<evidence type="ECO:0000313" key="1">
    <source>
        <dbReference type="EMBL" id="TCK58560.1"/>
    </source>
</evidence>
<keyword evidence="2" id="KW-1185">Reference proteome</keyword>
<accession>A0A4R1K3T0</accession>